<comment type="caution">
    <text evidence="1">The sequence shown here is derived from an EMBL/GenBank/DDBJ whole genome shotgun (WGS) entry which is preliminary data.</text>
</comment>
<sequence length="114" mass="13216">RTQKWLEAKAVAESSGETSSFTAKKPTFQKQALSMIKESLRGWIFSAEELMDLEVVEDLEDLDTWKVMDLYMGLVLKKLGEIWVKTFRMSKTVRSYLAGKFVQSLEDFSHSEIW</sequence>
<keyword evidence="2" id="KW-1185">Reference proteome</keyword>
<reference evidence="1" key="1">
    <citation type="journal article" date="2020" name="Fungal Divers.">
        <title>Resolving the Mortierellaceae phylogeny through synthesis of multi-gene phylogenetics and phylogenomics.</title>
        <authorList>
            <person name="Vandepol N."/>
            <person name="Liber J."/>
            <person name="Desiro A."/>
            <person name="Na H."/>
            <person name="Kennedy M."/>
            <person name="Barry K."/>
            <person name="Grigoriev I.V."/>
            <person name="Miller A.N."/>
            <person name="O'Donnell K."/>
            <person name="Stajich J.E."/>
            <person name="Bonito G."/>
        </authorList>
    </citation>
    <scope>NUCLEOTIDE SEQUENCE</scope>
    <source>
        <strain evidence="1">NVP1</strain>
    </source>
</reference>
<organism evidence="1 2">
    <name type="scientific">Podila minutissima</name>
    <dbReference type="NCBI Taxonomy" id="64525"/>
    <lineage>
        <taxon>Eukaryota</taxon>
        <taxon>Fungi</taxon>
        <taxon>Fungi incertae sedis</taxon>
        <taxon>Mucoromycota</taxon>
        <taxon>Mortierellomycotina</taxon>
        <taxon>Mortierellomycetes</taxon>
        <taxon>Mortierellales</taxon>
        <taxon>Mortierellaceae</taxon>
        <taxon>Podila</taxon>
    </lineage>
</organism>
<accession>A0A9P5S8N0</accession>
<name>A0A9P5S8N0_9FUNG</name>
<evidence type="ECO:0000313" key="1">
    <source>
        <dbReference type="EMBL" id="KAF9319389.1"/>
    </source>
</evidence>
<feature type="non-terminal residue" evidence="1">
    <location>
        <position position="1"/>
    </location>
</feature>
<dbReference type="Proteomes" id="UP000696485">
    <property type="component" value="Unassembled WGS sequence"/>
</dbReference>
<dbReference type="AlphaFoldDB" id="A0A9P5S8N0"/>
<proteinExistence type="predicted"/>
<protein>
    <submittedName>
        <fullName evidence="1">Uncharacterized protein</fullName>
    </submittedName>
</protein>
<dbReference type="EMBL" id="JAAAUY010001765">
    <property type="protein sequence ID" value="KAF9319389.1"/>
    <property type="molecule type" value="Genomic_DNA"/>
</dbReference>
<feature type="non-terminal residue" evidence="1">
    <location>
        <position position="114"/>
    </location>
</feature>
<evidence type="ECO:0000313" key="2">
    <source>
        <dbReference type="Proteomes" id="UP000696485"/>
    </source>
</evidence>
<gene>
    <name evidence="1" type="ORF">BG006_002993</name>
</gene>